<sequence>MVIRTQQSTFEFYSLRRFYFRSKWLGEAFANVEPALEKREFSVFWDTEDLTVFKVYIGHWRLTYDVPQWSFKKRHALKAEQLHNKEKLLGTL</sequence>
<proteinExistence type="predicted"/>
<keyword evidence="2" id="KW-1185">Reference proteome</keyword>
<evidence type="ECO:0000313" key="1">
    <source>
        <dbReference type="EMBL" id="MFD1228925.1"/>
    </source>
</evidence>
<dbReference type="EMBL" id="JBHTMA010000040">
    <property type="protein sequence ID" value="MFD1228925.1"/>
    <property type="molecule type" value="Genomic_DNA"/>
</dbReference>
<dbReference type="RefSeq" id="WP_289385858.1">
    <property type="nucleotide sequence ID" value="NZ_JAUCBM010000001.1"/>
</dbReference>
<accession>A0ABW3VA85</accession>
<gene>
    <name evidence="1" type="ORF">ACFQ35_17420</name>
</gene>
<protein>
    <submittedName>
        <fullName evidence="1">Uncharacterized protein</fullName>
    </submittedName>
</protein>
<comment type="caution">
    <text evidence="1">The sequence shown here is derived from an EMBL/GenBank/DDBJ whole genome shotgun (WGS) entry which is preliminary data.</text>
</comment>
<evidence type="ECO:0000313" key="2">
    <source>
        <dbReference type="Proteomes" id="UP001597263"/>
    </source>
</evidence>
<reference evidence="2" key="1">
    <citation type="journal article" date="2019" name="Int. J. Syst. Evol. Microbiol.">
        <title>The Global Catalogue of Microorganisms (GCM) 10K type strain sequencing project: providing services to taxonomists for standard genome sequencing and annotation.</title>
        <authorList>
            <consortium name="The Broad Institute Genomics Platform"/>
            <consortium name="The Broad Institute Genome Sequencing Center for Infectious Disease"/>
            <person name="Wu L."/>
            <person name="Ma J."/>
        </authorList>
    </citation>
    <scope>NUCLEOTIDE SEQUENCE [LARGE SCALE GENOMIC DNA]</scope>
    <source>
        <strain evidence="2">CCUG 49584</strain>
    </source>
</reference>
<organism evidence="1 2">
    <name type="scientific">Pseudochrobactrum kiredjianiae</name>
    <dbReference type="NCBI Taxonomy" id="386305"/>
    <lineage>
        <taxon>Bacteria</taxon>
        <taxon>Pseudomonadati</taxon>
        <taxon>Pseudomonadota</taxon>
        <taxon>Alphaproteobacteria</taxon>
        <taxon>Hyphomicrobiales</taxon>
        <taxon>Brucellaceae</taxon>
        <taxon>Pseudochrobactrum</taxon>
    </lineage>
</organism>
<name>A0ABW3VA85_9HYPH</name>
<dbReference type="Proteomes" id="UP001597263">
    <property type="component" value="Unassembled WGS sequence"/>
</dbReference>